<protein>
    <submittedName>
        <fullName evidence="1">Uncharacterized protein</fullName>
    </submittedName>
</protein>
<dbReference type="AlphaFoldDB" id="A0A6C0KYR5"/>
<dbReference type="EMBL" id="MN741006">
    <property type="protein sequence ID" value="QHU22403.1"/>
    <property type="molecule type" value="Genomic_DNA"/>
</dbReference>
<organism evidence="1">
    <name type="scientific">viral metagenome</name>
    <dbReference type="NCBI Taxonomy" id="1070528"/>
    <lineage>
        <taxon>unclassified sequences</taxon>
        <taxon>metagenomes</taxon>
        <taxon>organismal metagenomes</taxon>
    </lineage>
</organism>
<reference evidence="1" key="1">
    <citation type="journal article" date="2020" name="Nature">
        <title>Giant virus diversity and host interactions through global metagenomics.</title>
        <authorList>
            <person name="Schulz F."/>
            <person name="Roux S."/>
            <person name="Paez-Espino D."/>
            <person name="Jungbluth S."/>
            <person name="Walsh D.A."/>
            <person name="Denef V.J."/>
            <person name="McMahon K.D."/>
            <person name="Konstantinidis K.T."/>
            <person name="Eloe-Fadrosh E.A."/>
            <person name="Kyrpides N.C."/>
            <person name="Woyke T."/>
        </authorList>
    </citation>
    <scope>NUCLEOTIDE SEQUENCE</scope>
    <source>
        <strain evidence="1">GVMAG-S-ERX555907-102</strain>
    </source>
</reference>
<evidence type="ECO:0000313" key="1">
    <source>
        <dbReference type="EMBL" id="QHU22403.1"/>
    </source>
</evidence>
<name>A0A6C0KYR5_9ZZZZ</name>
<proteinExistence type="predicted"/>
<accession>A0A6C0KYR5</accession>
<sequence length="126" mass="15398">MTTSYELPEELWNIVMSHFHSCYKKPLHYQAIMKCEYFARRRNINRDWGLSPICNRCKHGVFDSFYIWIVLNNWIYWEHYDIDIMKPSLSMNRKVACGNVKKDFQDIWHTYAVHSNENNMLSRIHY</sequence>